<sequence>MNALMKKAGLGIALAATALTAAAPAEAQRWGGYRHHRGGGDVAAGALLGGIVGLGIGAAVASSNRDRYYDRGYYYDAPPPRVVYRDRYYAPPPPPPRVVVRERYYDYGSRYGDGYGYGYGY</sequence>
<organism evidence="3 4">
    <name type="scientific">Sphingomonas liriopis</name>
    <dbReference type="NCBI Taxonomy" id="2949094"/>
    <lineage>
        <taxon>Bacteria</taxon>
        <taxon>Pseudomonadati</taxon>
        <taxon>Pseudomonadota</taxon>
        <taxon>Alphaproteobacteria</taxon>
        <taxon>Sphingomonadales</taxon>
        <taxon>Sphingomonadaceae</taxon>
        <taxon>Sphingomonas</taxon>
    </lineage>
</organism>
<keyword evidence="1" id="KW-0812">Transmembrane</keyword>
<gene>
    <name evidence="3" type="ORF">M9979_09090</name>
</gene>
<evidence type="ECO:0000256" key="1">
    <source>
        <dbReference type="SAM" id="Phobius"/>
    </source>
</evidence>
<evidence type="ECO:0008006" key="5">
    <source>
        <dbReference type="Google" id="ProtNLM"/>
    </source>
</evidence>
<evidence type="ECO:0000256" key="2">
    <source>
        <dbReference type="SAM" id="SignalP"/>
    </source>
</evidence>
<accession>A0A9X2HSD7</accession>
<feature type="chain" id="PRO_5040791753" description="PXPV repeat-containing protein" evidence="2">
    <location>
        <begin position="28"/>
        <end position="121"/>
    </location>
</feature>
<name>A0A9X2HSD7_9SPHN</name>
<dbReference type="AlphaFoldDB" id="A0A9X2HSD7"/>
<keyword evidence="4" id="KW-1185">Reference proteome</keyword>
<keyword evidence="1" id="KW-0472">Membrane</keyword>
<keyword evidence="1" id="KW-1133">Transmembrane helix</keyword>
<feature type="transmembrane region" description="Helical" evidence="1">
    <location>
        <begin position="43"/>
        <end position="61"/>
    </location>
</feature>
<protein>
    <recommendedName>
        <fullName evidence="5">PXPV repeat-containing protein</fullName>
    </recommendedName>
</protein>
<keyword evidence="2" id="KW-0732">Signal</keyword>
<proteinExistence type="predicted"/>
<comment type="caution">
    <text evidence="3">The sequence shown here is derived from an EMBL/GenBank/DDBJ whole genome shotgun (WGS) entry which is preliminary data.</text>
</comment>
<dbReference type="Proteomes" id="UP001139486">
    <property type="component" value="Unassembled WGS sequence"/>
</dbReference>
<evidence type="ECO:0000313" key="3">
    <source>
        <dbReference type="EMBL" id="MCP3735022.1"/>
    </source>
</evidence>
<dbReference type="EMBL" id="JAMLDY010000009">
    <property type="protein sequence ID" value="MCP3735022.1"/>
    <property type="molecule type" value="Genomic_DNA"/>
</dbReference>
<feature type="signal peptide" evidence="2">
    <location>
        <begin position="1"/>
        <end position="27"/>
    </location>
</feature>
<evidence type="ECO:0000313" key="4">
    <source>
        <dbReference type="Proteomes" id="UP001139486"/>
    </source>
</evidence>
<reference evidence="3" key="1">
    <citation type="submission" date="2022-05" db="EMBL/GenBank/DDBJ databases">
        <title>Sphingomonas sp. strain RP10 Genome sequencing and assembly.</title>
        <authorList>
            <person name="Kim I."/>
        </authorList>
    </citation>
    <scope>NUCLEOTIDE SEQUENCE</scope>
    <source>
        <strain evidence="3">RP10</strain>
    </source>
</reference>